<dbReference type="EMBL" id="LN890655">
    <property type="protein sequence ID" value="CUS04490.2"/>
    <property type="molecule type" value="Genomic_DNA"/>
</dbReference>
<dbReference type="GO" id="GO:0005524">
    <property type="term" value="F:ATP binding"/>
    <property type="evidence" value="ECO:0007669"/>
    <property type="project" value="InterPro"/>
</dbReference>
<dbReference type="GO" id="GO:0016887">
    <property type="term" value="F:ATP hydrolysis activity"/>
    <property type="evidence" value="ECO:0007669"/>
    <property type="project" value="InterPro"/>
</dbReference>
<keyword evidence="3" id="KW-1185">Reference proteome</keyword>
<dbReference type="InterPro" id="IPR011704">
    <property type="entry name" value="ATPase_dyneun-rel_AAA"/>
</dbReference>
<name>A0A160T6Q2_9CHLR</name>
<organism evidence="2 3">
    <name type="scientific">Candidatus Promineifilum breve</name>
    <dbReference type="NCBI Taxonomy" id="1806508"/>
    <lineage>
        <taxon>Bacteria</taxon>
        <taxon>Bacillati</taxon>
        <taxon>Chloroflexota</taxon>
        <taxon>Ardenticatenia</taxon>
        <taxon>Candidatus Promineifilales</taxon>
        <taxon>Candidatus Promineifilaceae</taxon>
        <taxon>Candidatus Promineifilum</taxon>
    </lineage>
</organism>
<dbReference type="Gene3D" id="3.40.50.300">
    <property type="entry name" value="P-loop containing nucleotide triphosphate hydrolases"/>
    <property type="match status" value="1"/>
</dbReference>
<accession>A0A160T6Q2</accession>
<dbReference type="CDD" id="cd00009">
    <property type="entry name" value="AAA"/>
    <property type="match status" value="1"/>
</dbReference>
<dbReference type="InterPro" id="IPR003593">
    <property type="entry name" value="AAA+_ATPase"/>
</dbReference>
<feature type="domain" description="AAA+ ATPase" evidence="1">
    <location>
        <begin position="300"/>
        <end position="465"/>
    </location>
</feature>
<sequence>MVIAADGVVNFFLSAPSASYLRVLRVPLLFIPDLPIPPPSTYTYAREPNLPYRSLSREKRVMPLDDDAAPRPLAAPFAAIFGDRATADWAFDRFARTIERLGGGPNDPRFALTLPHGRTMLRLNLGNWAVLDVSARAGVLHLTALIEPMVGAFSFPRSEPYARSDDSMAVFSVPLDTARAWPEELRRVYEESMIVLAERFGRYQSSPSRRFHQAELFRALFDTAERERLLTDGLPPASVAGEGRAGRERSAPAARALRETRPQWGASQQAMPEPYPRANFLADTYLTEETADELHDLLREKRQIILYGPPGTGKTHVARRLGRWLTGLADPPPERLTIIQFHPAYSYEEFIEGIRPESRERGGRFHVDYPARPGVFVRFCRQAAHIDGPCVFIIDEINRGNIARIFGELTLLLEYRDEAIPLPYSGERFRIPPNVHLIGTMNTADRSIALVDFALRRRFHFFHFAADPDLFDRWLARQPSALPYLGALYRRLAAEAIDDPNFAIGPSAFMRELDETGLARLWRRTIMPYLEEYYIDQPARARLWAWEGDVVRSLRGS</sequence>
<gene>
    <name evidence="2" type="ORF">CFX0092_A2612</name>
</gene>
<proteinExistence type="predicted"/>
<dbReference type="SUPFAM" id="SSF52540">
    <property type="entry name" value="P-loop containing nucleoside triphosphate hydrolases"/>
    <property type="match status" value="1"/>
</dbReference>
<dbReference type="PANTHER" id="PTHR37291">
    <property type="entry name" value="5-METHYLCYTOSINE-SPECIFIC RESTRICTION ENZYME B"/>
    <property type="match status" value="1"/>
</dbReference>
<dbReference type="Proteomes" id="UP000215027">
    <property type="component" value="Chromosome I"/>
</dbReference>
<evidence type="ECO:0000313" key="3">
    <source>
        <dbReference type="Proteomes" id="UP000215027"/>
    </source>
</evidence>
<dbReference type="KEGG" id="pbf:CFX0092_A2612"/>
<reference evidence="2" key="1">
    <citation type="submission" date="2016-01" db="EMBL/GenBank/DDBJ databases">
        <authorList>
            <person name="Mcilroy J.S."/>
            <person name="Karst M S."/>
            <person name="Albertsen M."/>
        </authorList>
    </citation>
    <scope>NUCLEOTIDE SEQUENCE</scope>
    <source>
        <strain evidence="2">Cfx-K</strain>
    </source>
</reference>
<dbReference type="SMART" id="SM00382">
    <property type="entry name" value="AAA"/>
    <property type="match status" value="1"/>
</dbReference>
<evidence type="ECO:0000259" key="1">
    <source>
        <dbReference type="SMART" id="SM00382"/>
    </source>
</evidence>
<dbReference type="Pfam" id="PF07728">
    <property type="entry name" value="AAA_5"/>
    <property type="match status" value="1"/>
</dbReference>
<protein>
    <recommendedName>
        <fullName evidence="1">AAA+ ATPase domain-containing protein</fullName>
    </recommendedName>
</protein>
<evidence type="ECO:0000313" key="2">
    <source>
        <dbReference type="EMBL" id="CUS04490.2"/>
    </source>
</evidence>
<dbReference type="InterPro" id="IPR027417">
    <property type="entry name" value="P-loop_NTPase"/>
</dbReference>
<dbReference type="InterPro" id="IPR052934">
    <property type="entry name" value="Methyl-DNA_Rec/Restrict_Enz"/>
</dbReference>
<dbReference type="PANTHER" id="PTHR37291:SF1">
    <property type="entry name" value="TYPE IV METHYL-DIRECTED RESTRICTION ENZYME ECOKMCRB SUBUNIT"/>
    <property type="match status" value="1"/>
</dbReference>
<dbReference type="AlphaFoldDB" id="A0A160T6Q2"/>